<dbReference type="AlphaFoldDB" id="A0A7S7RHF1"/>
<feature type="region of interest" description="Disordered" evidence="1">
    <location>
        <begin position="734"/>
        <end position="780"/>
    </location>
</feature>
<keyword evidence="2" id="KW-0812">Transmembrane</keyword>
<feature type="compositionally biased region" description="Polar residues" evidence="1">
    <location>
        <begin position="766"/>
        <end position="780"/>
    </location>
</feature>
<feature type="compositionally biased region" description="Basic and acidic residues" evidence="1">
    <location>
        <begin position="734"/>
        <end position="748"/>
    </location>
</feature>
<evidence type="ECO:0000313" key="4">
    <source>
        <dbReference type="Proteomes" id="UP000593906"/>
    </source>
</evidence>
<sequence>MNLKFSICYYLFFIVIINILILSNGATVPDNRKSLSKETGIYNGFGNQVKEQDALDPSELLAQITSSGLLSCRYETNYFMENIIKFLVKYLSLIVNFSAIFDDRNYKSIHKKVSNMASYLESRSSYSHRSKILFNTHANELLRYVNLAVNNKLFSLLFTQSNNISKEVIDTIVRNWENMVHTISKMVILLEKLSSLEVDSNLRCSAKFLIGVSNDCLRMFSKCILKYSKMTTSQFNSLFASKIEQISKSTLSVELNDDFGYLVNMGSNFEKIVKSIEAYNKFLETGDPTLSSGEIENAKSIIVNFFENGNLDETGIFKKEETALISFEFLGLAAMNLSLLDKIKFLSFKNEVEEACKSATLMINSRGTEIRLSQTVVVTIREEIRTLMRYQEFLRLDFTVMNLNNSLLKSQILYFMNCVYELLLRAFEIVRKEQSGESGGKYISTIYSRLNPLFEKALDHYKNTILNFEQTHTKSKKTSKVTISRDDKKIMRRILSKDSLKPNIYLTKIKSDSAKKRKIKIRKNSNLDRLKQNVDKQGIEGANNGQPKKKSERQLKAQILSETSQLLRVARMMKNQQSYLNKNNIADISSAIGTVLEISGEILSSDGLISHEEQREIISGANDFSNLVSNLRLIGDITNIEFSLFADNSNESSDPDNKSIRKKTKILEQYSDQNSLMTIEERRPKLEDVVSLDSRKSIDINKKKRKADETVRPLSQIGPTADLFGKDATFATKKESRRTNRTDKDSKIRRTFRKSSQTRQKHTRARTNSSNKNLNGSFSLADNKRTLKGTSKKFYNKSYINNSRRATKRILSKNQSCFIINKKLIDERTLVMVPPTLFGQEIVQNMISTYNIKILNFSHVSVGSSYSFIKQAILFCCDEIGHLFFEIFPFLSGIENMILKQIIMQMIILFKNLVSVLIAKDRKRSGLSRRITK</sequence>
<evidence type="ECO:0000256" key="1">
    <source>
        <dbReference type="SAM" id="MobiDB-lite"/>
    </source>
</evidence>
<dbReference type="VEuPathDB" id="CryptoDB:CPATCC_0039250"/>
<feature type="region of interest" description="Disordered" evidence="1">
    <location>
        <begin position="530"/>
        <end position="554"/>
    </location>
</feature>
<dbReference type="Proteomes" id="UP000593906">
    <property type="component" value="Chromosome 1"/>
</dbReference>
<dbReference type="EMBL" id="CP044422">
    <property type="protein sequence ID" value="QOY43615.1"/>
    <property type="molecule type" value="Genomic_DNA"/>
</dbReference>
<feature type="transmembrane region" description="Helical" evidence="2">
    <location>
        <begin position="902"/>
        <end position="919"/>
    </location>
</feature>
<reference evidence="3 4" key="1">
    <citation type="submission" date="2019-09" db="EMBL/GenBank/DDBJ databases">
        <title>Consistent, comparative and evidence-based genome assembly and annotation for Cryptosporidium parvum, C. hominis and C. tyzzeri.</title>
        <authorList>
            <person name="Baptista R.P."/>
            <person name="Li Y."/>
            <person name="Sateriale A."/>
            <person name="Ansell B."/>
            <person name="Jex A."/>
            <person name="Sanders M."/>
            <person name="Brooks K."/>
            <person name="Tracey A."/>
            <person name="Berriman M."/>
            <person name="Striepen B."/>
            <person name="Cotton J.A."/>
            <person name="Kissinger J.C."/>
        </authorList>
    </citation>
    <scope>NUCLEOTIDE SEQUENCE [LARGE SCALE GENOMIC DNA]</scope>
    <source>
        <strain evidence="3 4">IOWA-ATCC</strain>
    </source>
</reference>
<keyword evidence="2" id="KW-0472">Membrane</keyword>
<feature type="transmembrane region" description="Helical" evidence="2">
    <location>
        <begin position="7"/>
        <end position="26"/>
    </location>
</feature>
<protein>
    <submittedName>
        <fullName evidence="3">Uncharacterized protein</fullName>
    </submittedName>
</protein>
<organism evidence="3 4">
    <name type="scientific">Cryptosporidium parvum</name>
    <dbReference type="NCBI Taxonomy" id="5807"/>
    <lineage>
        <taxon>Eukaryota</taxon>
        <taxon>Sar</taxon>
        <taxon>Alveolata</taxon>
        <taxon>Apicomplexa</taxon>
        <taxon>Conoidasida</taxon>
        <taxon>Coccidia</taxon>
        <taxon>Eucoccidiorida</taxon>
        <taxon>Eimeriorina</taxon>
        <taxon>Cryptosporidiidae</taxon>
        <taxon>Cryptosporidium</taxon>
    </lineage>
</organism>
<accession>A0A7S7RHF1</accession>
<evidence type="ECO:0000256" key="2">
    <source>
        <dbReference type="SAM" id="Phobius"/>
    </source>
</evidence>
<proteinExistence type="predicted"/>
<name>A0A7S7RHF1_CRYPV</name>
<evidence type="ECO:0000313" key="3">
    <source>
        <dbReference type="EMBL" id="QOY43615.1"/>
    </source>
</evidence>
<keyword evidence="2" id="KW-1133">Transmembrane helix</keyword>
<gene>
    <name evidence="3" type="ORF">CPATCC_000420</name>
</gene>